<comment type="caution">
    <text evidence="7">The sequence shown here is derived from an EMBL/GenBank/DDBJ whole genome shotgun (WGS) entry which is preliminary data.</text>
</comment>
<dbReference type="OrthoDB" id="1862673at2"/>
<evidence type="ECO:0000256" key="3">
    <source>
        <dbReference type="ARBA" id="ARBA00016118"/>
    </source>
</evidence>
<protein>
    <recommendedName>
        <fullName evidence="3">CRISPR system Cms protein Csm2</fullName>
    </recommendedName>
    <alternativeName>
        <fullName evidence="6">CRISPR type III A-associated protein Csm2</fullName>
    </alternativeName>
</protein>
<dbReference type="InterPro" id="IPR010149">
    <property type="entry name" value="CRISPR-assoc_prot_Csm2_III-A"/>
</dbReference>
<dbReference type="Pfam" id="PF03750">
    <property type="entry name" value="Csm2_III-A"/>
    <property type="match status" value="1"/>
</dbReference>
<comment type="similarity">
    <text evidence="2">Belongs to the CRISPR-associated Csm2 family.</text>
</comment>
<evidence type="ECO:0000256" key="5">
    <source>
        <dbReference type="ARBA" id="ARBA00023118"/>
    </source>
</evidence>
<evidence type="ECO:0000256" key="1">
    <source>
        <dbReference type="ARBA" id="ARBA00003640"/>
    </source>
</evidence>
<dbReference type="GO" id="GO:0003723">
    <property type="term" value="F:RNA binding"/>
    <property type="evidence" value="ECO:0007669"/>
    <property type="project" value="UniProtKB-KW"/>
</dbReference>
<dbReference type="Proteomes" id="UP000018227">
    <property type="component" value="Unassembled WGS sequence"/>
</dbReference>
<dbReference type="HOGENOM" id="CLU_131491_1_0_9"/>
<dbReference type="NCBIfam" id="TIGR01870">
    <property type="entry name" value="cas_TM1810_Csm2"/>
    <property type="match status" value="1"/>
</dbReference>
<organism evidence="7 8">
    <name type="scientific">Catonella morbi ATCC 51271</name>
    <dbReference type="NCBI Taxonomy" id="592026"/>
    <lineage>
        <taxon>Bacteria</taxon>
        <taxon>Bacillati</taxon>
        <taxon>Bacillota</taxon>
        <taxon>Clostridia</taxon>
        <taxon>Lachnospirales</taxon>
        <taxon>Lachnospiraceae</taxon>
        <taxon>Catonella</taxon>
    </lineage>
</organism>
<dbReference type="EMBL" id="ACIL03000013">
    <property type="protein sequence ID" value="ESL02961.1"/>
    <property type="molecule type" value="Genomic_DNA"/>
</dbReference>
<evidence type="ECO:0000256" key="2">
    <source>
        <dbReference type="ARBA" id="ARBA00006896"/>
    </source>
</evidence>
<dbReference type="eggNOG" id="COG1421">
    <property type="taxonomic scope" value="Bacteria"/>
</dbReference>
<reference evidence="7 8" key="1">
    <citation type="submission" date="2013-06" db="EMBL/GenBank/DDBJ databases">
        <authorList>
            <person name="Weinstock G."/>
            <person name="Sodergren E."/>
            <person name="Clifton S."/>
            <person name="Fulton L."/>
            <person name="Fulton B."/>
            <person name="Courtney L."/>
            <person name="Fronick C."/>
            <person name="Harrison M."/>
            <person name="Strong C."/>
            <person name="Farmer C."/>
            <person name="Delahaunty K."/>
            <person name="Markovic C."/>
            <person name="Hall O."/>
            <person name="Minx P."/>
            <person name="Tomlinson C."/>
            <person name="Mitreva M."/>
            <person name="Nelson J."/>
            <person name="Hou S."/>
            <person name="Wollam A."/>
            <person name="Pepin K.H."/>
            <person name="Johnson M."/>
            <person name="Bhonagiri V."/>
            <person name="Nash W.E."/>
            <person name="Warren W."/>
            <person name="Chinwalla A."/>
            <person name="Mardis E.R."/>
            <person name="Wilson R.K."/>
        </authorList>
    </citation>
    <scope>NUCLEOTIDE SEQUENCE [LARGE SCALE GENOMIC DNA]</scope>
    <source>
        <strain evidence="7 8">ATCC 51271</strain>
    </source>
</reference>
<sequence length="130" mass="15211">MILTNENYLKEAEKVIDNLCKDKRTGKQLYAPKITTTKLRKILSMVSEIYSDASRLREEKLDTEMKSRLQYLKLHIIYEEGREAVVKEFVEESKLTAALDEVKDSKSQLINFCHYVEALVAYRKFKGNDK</sequence>
<dbReference type="AlphaFoldDB" id="V2Y5J0"/>
<keyword evidence="4" id="KW-0694">RNA-binding</keyword>
<proteinExistence type="inferred from homology"/>
<keyword evidence="8" id="KW-1185">Reference proteome</keyword>
<gene>
    <name evidence="7" type="ORF">GCWU0000282_001832</name>
</gene>
<evidence type="ECO:0000313" key="7">
    <source>
        <dbReference type="EMBL" id="ESL02961.1"/>
    </source>
</evidence>
<comment type="function">
    <text evidence="1">This subunit may be involved in monitoring complementarity of crRNA and target RNA.</text>
</comment>
<evidence type="ECO:0000313" key="8">
    <source>
        <dbReference type="Proteomes" id="UP000018227"/>
    </source>
</evidence>
<evidence type="ECO:0000256" key="4">
    <source>
        <dbReference type="ARBA" id="ARBA00022884"/>
    </source>
</evidence>
<dbReference type="RefSeq" id="WP_023354703.1">
    <property type="nucleotide sequence ID" value="NZ_KI535368.1"/>
</dbReference>
<name>V2Y5J0_9FIRM</name>
<accession>V2Y5J0</accession>
<keyword evidence="5" id="KW-0051">Antiviral defense</keyword>
<dbReference type="STRING" id="592026.GCWU0000282_001832"/>
<dbReference type="GO" id="GO:0051607">
    <property type="term" value="P:defense response to virus"/>
    <property type="evidence" value="ECO:0007669"/>
    <property type="project" value="UniProtKB-KW"/>
</dbReference>
<evidence type="ECO:0000256" key="6">
    <source>
        <dbReference type="ARBA" id="ARBA00031723"/>
    </source>
</evidence>